<organism evidence="1">
    <name type="scientific">Physcomitrium patens</name>
    <name type="common">Spreading-leaved earth moss</name>
    <name type="synonym">Physcomitrella patens</name>
    <dbReference type="NCBI Taxonomy" id="3218"/>
    <lineage>
        <taxon>Eukaryota</taxon>
        <taxon>Viridiplantae</taxon>
        <taxon>Streptophyta</taxon>
        <taxon>Embryophyta</taxon>
        <taxon>Bryophyta</taxon>
        <taxon>Bryophytina</taxon>
        <taxon>Bryopsida</taxon>
        <taxon>Funariidae</taxon>
        <taxon>Funariales</taxon>
        <taxon>Funariaceae</taxon>
        <taxon>Physcomitrium</taxon>
    </lineage>
</organism>
<evidence type="ECO:0000313" key="1">
    <source>
        <dbReference type="EMBL" id="PNR57433.1"/>
    </source>
</evidence>
<name>A0A2K1KUH7_PHYPA</name>
<dbReference type="AlphaFoldDB" id="A0A2K1KUH7"/>
<dbReference type="InParanoid" id="A0A2K1KUH7"/>
<reference evidence="1 3" key="2">
    <citation type="journal article" date="2018" name="Plant J.">
        <title>The Physcomitrella patens chromosome-scale assembly reveals moss genome structure and evolution.</title>
        <authorList>
            <person name="Lang D."/>
            <person name="Ullrich K.K."/>
            <person name="Murat F."/>
            <person name="Fuchs J."/>
            <person name="Jenkins J."/>
            <person name="Haas F.B."/>
            <person name="Piednoel M."/>
            <person name="Gundlach H."/>
            <person name="Van Bel M."/>
            <person name="Meyberg R."/>
            <person name="Vives C."/>
            <person name="Morata J."/>
            <person name="Symeonidi A."/>
            <person name="Hiss M."/>
            <person name="Muchero W."/>
            <person name="Kamisugi Y."/>
            <person name="Saleh O."/>
            <person name="Blanc G."/>
            <person name="Decker E.L."/>
            <person name="van Gessel N."/>
            <person name="Grimwood J."/>
            <person name="Hayes R.D."/>
            <person name="Graham S.W."/>
            <person name="Gunter L.E."/>
            <person name="McDaniel S.F."/>
            <person name="Hoernstein S.N.W."/>
            <person name="Larsson A."/>
            <person name="Li F.W."/>
            <person name="Perroud P.F."/>
            <person name="Phillips J."/>
            <person name="Ranjan P."/>
            <person name="Rokshar D.S."/>
            <person name="Rothfels C.J."/>
            <person name="Schneider L."/>
            <person name="Shu S."/>
            <person name="Stevenson D.W."/>
            <person name="Thummler F."/>
            <person name="Tillich M."/>
            <person name="Villarreal Aguilar J.C."/>
            <person name="Widiez T."/>
            <person name="Wong G.K."/>
            <person name="Wymore A."/>
            <person name="Zhang Y."/>
            <person name="Zimmer A.D."/>
            <person name="Quatrano R.S."/>
            <person name="Mayer K.F.X."/>
            <person name="Goodstein D."/>
            <person name="Casacuberta J.M."/>
            <person name="Vandepoele K."/>
            <person name="Reski R."/>
            <person name="Cuming A.C."/>
            <person name="Tuskan G.A."/>
            <person name="Maumus F."/>
            <person name="Salse J."/>
            <person name="Schmutz J."/>
            <person name="Rensing S.A."/>
        </authorList>
    </citation>
    <scope>NUCLEOTIDE SEQUENCE [LARGE SCALE GENOMIC DNA]</scope>
    <source>
        <strain evidence="2 3">cv. Gransden 2004</strain>
    </source>
</reference>
<proteinExistence type="predicted"/>
<dbReference type="EMBL" id="ABEU02000003">
    <property type="protein sequence ID" value="PNR57433.1"/>
    <property type="molecule type" value="Genomic_DNA"/>
</dbReference>
<keyword evidence="3" id="KW-1185">Reference proteome</keyword>
<evidence type="ECO:0000313" key="3">
    <source>
        <dbReference type="Proteomes" id="UP000006727"/>
    </source>
</evidence>
<gene>
    <name evidence="1" type="ORF">PHYPA_004427</name>
</gene>
<accession>A0A2K1KUH7</accession>
<dbReference type="Proteomes" id="UP000006727">
    <property type="component" value="Chromosome 3"/>
</dbReference>
<evidence type="ECO:0000313" key="2">
    <source>
        <dbReference type="EnsemblPlants" id="PAC:32942346.CDS.1"/>
    </source>
</evidence>
<dbReference type="EnsemblPlants" id="Pp3c3_14579V3.1">
    <property type="protein sequence ID" value="PAC:32942346.CDS.1"/>
    <property type="gene ID" value="Pp3c3_14579"/>
</dbReference>
<reference evidence="2" key="3">
    <citation type="submission" date="2020-12" db="UniProtKB">
        <authorList>
            <consortium name="EnsemblPlants"/>
        </authorList>
    </citation>
    <scope>IDENTIFICATION</scope>
</reference>
<protein>
    <submittedName>
        <fullName evidence="1 2">Uncharacterized protein</fullName>
    </submittedName>
</protein>
<dbReference type="Gramene" id="Pp3c3_14579V3.1">
    <property type="protein sequence ID" value="PAC:32942346.CDS.1"/>
    <property type="gene ID" value="Pp3c3_14579"/>
</dbReference>
<reference evidence="1 3" key="1">
    <citation type="journal article" date="2008" name="Science">
        <title>The Physcomitrella genome reveals evolutionary insights into the conquest of land by plants.</title>
        <authorList>
            <person name="Rensing S."/>
            <person name="Lang D."/>
            <person name="Zimmer A."/>
            <person name="Terry A."/>
            <person name="Salamov A."/>
            <person name="Shapiro H."/>
            <person name="Nishiyama T."/>
            <person name="Perroud P.-F."/>
            <person name="Lindquist E."/>
            <person name="Kamisugi Y."/>
            <person name="Tanahashi T."/>
            <person name="Sakakibara K."/>
            <person name="Fujita T."/>
            <person name="Oishi K."/>
            <person name="Shin-I T."/>
            <person name="Kuroki Y."/>
            <person name="Toyoda A."/>
            <person name="Suzuki Y."/>
            <person name="Hashimoto A."/>
            <person name="Yamaguchi K."/>
            <person name="Sugano A."/>
            <person name="Kohara Y."/>
            <person name="Fujiyama A."/>
            <person name="Anterola A."/>
            <person name="Aoki S."/>
            <person name="Ashton N."/>
            <person name="Barbazuk W.B."/>
            <person name="Barker E."/>
            <person name="Bennetzen J."/>
            <person name="Bezanilla M."/>
            <person name="Blankenship R."/>
            <person name="Cho S.H."/>
            <person name="Dutcher S."/>
            <person name="Estelle M."/>
            <person name="Fawcett J.A."/>
            <person name="Gundlach H."/>
            <person name="Hanada K."/>
            <person name="Heyl A."/>
            <person name="Hicks K.A."/>
            <person name="Hugh J."/>
            <person name="Lohr M."/>
            <person name="Mayer K."/>
            <person name="Melkozernov A."/>
            <person name="Murata T."/>
            <person name="Nelson D."/>
            <person name="Pils B."/>
            <person name="Prigge M."/>
            <person name="Reiss B."/>
            <person name="Renner T."/>
            <person name="Rombauts S."/>
            <person name="Rushton P."/>
            <person name="Sanderfoot A."/>
            <person name="Schween G."/>
            <person name="Shiu S.-H."/>
            <person name="Stueber K."/>
            <person name="Theodoulou F.L."/>
            <person name="Tu H."/>
            <person name="Van de Peer Y."/>
            <person name="Verrier P.J."/>
            <person name="Waters E."/>
            <person name="Wood A."/>
            <person name="Yang L."/>
            <person name="Cove D."/>
            <person name="Cuming A."/>
            <person name="Hasebe M."/>
            <person name="Lucas S."/>
            <person name="Mishler D.B."/>
            <person name="Reski R."/>
            <person name="Grigoriev I."/>
            <person name="Quatrano R.S."/>
            <person name="Boore J.L."/>
        </authorList>
    </citation>
    <scope>NUCLEOTIDE SEQUENCE [LARGE SCALE GENOMIC DNA]</scope>
    <source>
        <strain evidence="2 3">cv. Gransden 2004</strain>
    </source>
</reference>
<sequence>MQKVKSRSDRLHSLRVTSVERLLIILSKSELWVIEILSRLVQRPSKLFWRIYTLASCVQLFLLSRDYT</sequence>